<evidence type="ECO:0000256" key="1">
    <source>
        <dbReference type="SAM" id="SignalP"/>
    </source>
</evidence>
<reference evidence="3" key="1">
    <citation type="journal article" date="2019" name="Int. J. Syst. Evol. Microbiol.">
        <title>The Global Catalogue of Microorganisms (GCM) 10K type strain sequencing project: providing services to taxonomists for standard genome sequencing and annotation.</title>
        <authorList>
            <consortium name="The Broad Institute Genomics Platform"/>
            <consortium name="The Broad Institute Genome Sequencing Center for Infectious Disease"/>
            <person name="Wu L."/>
            <person name="Ma J."/>
        </authorList>
    </citation>
    <scope>NUCLEOTIDE SEQUENCE [LARGE SCALE GENOMIC DNA]</scope>
    <source>
        <strain evidence="3">CCUG 51308</strain>
    </source>
</reference>
<evidence type="ECO:0000313" key="3">
    <source>
        <dbReference type="Proteomes" id="UP001596492"/>
    </source>
</evidence>
<feature type="chain" id="PRO_5046753871" description="DUF4410 domain-containing protein" evidence="1">
    <location>
        <begin position="24"/>
        <end position="163"/>
    </location>
</feature>
<keyword evidence="3" id="KW-1185">Reference proteome</keyword>
<dbReference type="EMBL" id="JBHTBR010000002">
    <property type="protein sequence ID" value="MFC7290694.1"/>
    <property type="molecule type" value="Genomic_DNA"/>
</dbReference>
<feature type="signal peptide" evidence="1">
    <location>
        <begin position="1"/>
        <end position="23"/>
    </location>
</feature>
<protein>
    <recommendedName>
        <fullName evidence="4">DUF4410 domain-containing protein</fullName>
    </recommendedName>
</protein>
<sequence>MRNLLLSTLCALSISTFVPPAFAQIVDIKYSDDAQKKFSEEYGEREQPILEKHLRAKATKAVAKNNLQISRIEFTIEKISPNHPTREQANEKPGLDQFRSVSIGGAKISSVAYGMNDEIIAETSVNRFSHSIRDAQYGSTWTDAKQAFGVISNKLAQTIARQS</sequence>
<name>A0ABW2II29_9PROT</name>
<accession>A0ABW2II29</accession>
<evidence type="ECO:0008006" key="4">
    <source>
        <dbReference type="Google" id="ProtNLM"/>
    </source>
</evidence>
<gene>
    <name evidence="2" type="ORF">ACFQS8_03620</name>
</gene>
<dbReference type="RefSeq" id="WP_382165804.1">
    <property type="nucleotide sequence ID" value="NZ_JBHTBR010000002.1"/>
</dbReference>
<keyword evidence="1" id="KW-0732">Signal</keyword>
<comment type="caution">
    <text evidence="2">The sequence shown here is derived from an EMBL/GenBank/DDBJ whole genome shotgun (WGS) entry which is preliminary data.</text>
</comment>
<proteinExistence type="predicted"/>
<dbReference type="Proteomes" id="UP001596492">
    <property type="component" value="Unassembled WGS sequence"/>
</dbReference>
<organism evidence="2 3">
    <name type="scientific">Hirschia litorea</name>
    <dbReference type="NCBI Taxonomy" id="1199156"/>
    <lineage>
        <taxon>Bacteria</taxon>
        <taxon>Pseudomonadati</taxon>
        <taxon>Pseudomonadota</taxon>
        <taxon>Alphaproteobacteria</taxon>
        <taxon>Hyphomonadales</taxon>
        <taxon>Hyphomonadaceae</taxon>
        <taxon>Hirschia</taxon>
    </lineage>
</organism>
<evidence type="ECO:0000313" key="2">
    <source>
        <dbReference type="EMBL" id="MFC7290694.1"/>
    </source>
</evidence>